<name>A0ABP4TZ80_9ACTN</name>
<dbReference type="PANTHER" id="PTHR12631">
    <property type="entry name" value="ALPHA-L-IDURONIDASE"/>
    <property type="match status" value="1"/>
</dbReference>
<dbReference type="InterPro" id="IPR051923">
    <property type="entry name" value="Glycosyl_Hydrolase_39"/>
</dbReference>
<keyword evidence="4" id="KW-0732">Signal</keyword>
<dbReference type="SUPFAM" id="SSF49785">
    <property type="entry name" value="Galactose-binding domain-like"/>
    <property type="match status" value="3"/>
</dbReference>
<reference evidence="8" key="1">
    <citation type="journal article" date="2019" name="Int. J. Syst. Evol. Microbiol.">
        <title>The Global Catalogue of Microorganisms (GCM) 10K type strain sequencing project: providing services to taxonomists for standard genome sequencing and annotation.</title>
        <authorList>
            <consortium name="The Broad Institute Genomics Platform"/>
            <consortium name="The Broad Institute Genome Sequencing Center for Infectious Disease"/>
            <person name="Wu L."/>
            <person name="Ma J."/>
        </authorList>
    </citation>
    <scope>NUCLEOTIDE SEQUENCE [LARGE SCALE GENOMIC DNA]</scope>
    <source>
        <strain evidence="8">JCM 14718</strain>
    </source>
</reference>
<dbReference type="InterPro" id="IPR055826">
    <property type="entry name" value="DUF7402"/>
</dbReference>
<dbReference type="RefSeq" id="WP_344313067.1">
    <property type="nucleotide sequence ID" value="NZ_BAAANY010000020.1"/>
</dbReference>
<protein>
    <recommendedName>
        <fullName evidence="9">F5/8 type C domain-containing protein</fullName>
    </recommendedName>
</protein>
<evidence type="ECO:0000313" key="7">
    <source>
        <dbReference type="EMBL" id="GAA1696271.1"/>
    </source>
</evidence>
<keyword evidence="3" id="KW-0326">Glycosidase</keyword>
<feature type="chain" id="PRO_5045904700" description="F5/8 type C domain-containing protein" evidence="4">
    <location>
        <begin position="24"/>
        <end position="875"/>
    </location>
</feature>
<evidence type="ECO:0000256" key="4">
    <source>
        <dbReference type="SAM" id="SignalP"/>
    </source>
</evidence>
<dbReference type="InterPro" id="IPR008979">
    <property type="entry name" value="Galactose-bd-like_sf"/>
</dbReference>
<accession>A0ABP4TZ80</accession>
<comment type="caution">
    <text evidence="7">The sequence shown here is derived from an EMBL/GenBank/DDBJ whole genome shotgun (WGS) entry which is preliminary data.</text>
</comment>
<feature type="signal peptide" evidence="4">
    <location>
        <begin position="1"/>
        <end position="23"/>
    </location>
</feature>
<sequence length="875" mass="92229">MPRKALPRLLLAALLTAAFGLVAALLPNTPAAADGPVSTVTADFSANNGTGSPYVLGGGINTLDNPSKVDALRQSGVTMLRRDAYLNDILPNSTVANYKNNVNNIQDPSTWDWSKYGWADTYHSRGFKVLLIMSYDTPWLGYGCSGCDYFSPPQDFDVYEDIVKKIYQHFQGKVDMLEIWNEPDLDHFLNTTGSPYQGDNLRAYKDIYQHASHAVRSVDSTIPIGGPVVSNPTLTSWATALFQDPNIPAANINFLSYHHYSTAANDVVPTWKSIAAAAGRGPTFPVYVTEWNWTPAFNLDPMNNDHPNMISFDSNRLTNMYLQHTDGALFYADNDNSVNPDFFGVYANGTMTPKSRAYHLLSQDLGLGAGPGTIRGISYAAPVTNAAAATTAAGENVAWVVNDGTSPLQIDLRLTGLGGGSSVQANVFEASANQAVGSPRSSTQLAVSAGAVTVPLSAPAKSLVGVRLTSYPIADETNLAPAATATASSSSGGFVAAEVTDGIIGRWGLGEWASNGEKTPWVQLTWPTAQSIGRVVLYDRSNTTDRVTSGTLIFSDGSSVPVPALSDDGTGKAISFAPRDVSSVRLQVDSSSSGTLNSGLSEFQVFHGDNVAPDATVTSSSQLDTGAHSQVNAVDGISGQANGQWVSTESTPWIRTTWINPRPVNEVVLRDQVGGSGHANSGTLTFSDGSSVPVTGIATDGSPKSVSFPARSVGWVQFQADGGTGSDVGLSELQVFQAANLASAADVSASSVFSSTADGTLPATGATDEIINQWYAGEWGSQGEKNPWIQLNWPTVQTVGSVVLYDRNNLIDWTMGGTLTFSDGSTVAVSGIDNTGLGKVVTFPTRTTTSIRFQVTASGTGSLNNGLSEIQVFAG</sequence>
<dbReference type="InterPro" id="IPR049166">
    <property type="entry name" value="GH39_cat"/>
</dbReference>
<evidence type="ECO:0000256" key="3">
    <source>
        <dbReference type="ARBA" id="ARBA00023295"/>
    </source>
</evidence>
<dbReference type="Pfam" id="PF24135">
    <property type="entry name" value="DUF7402"/>
    <property type="match status" value="3"/>
</dbReference>
<feature type="domain" description="DUF7402" evidence="6">
    <location>
        <begin position="610"/>
        <end position="736"/>
    </location>
</feature>
<evidence type="ECO:0000256" key="1">
    <source>
        <dbReference type="ARBA" id="ARBA00008875"/>
    </source>
</evidence>
<evidence type="ECO:0000259" key="5">
    <source>
        <dbReference type="Pfam" id="PF01229"/>
    </source>
</evidence>
<dbReference type="Proteomes" id="UP001500618">
    <property type="component" value="Unassembled WGS sequence"/>
</dbReference>
<dbReference type="Pfam" id="PF01229">
    <property type="entry name" value="Glyco_hydro_39"/>
    <property type="match status" value="1"/>
</dbReference>
<dbReference type="Gene3D" id="2.60.120.260">
    <property type="entry name" value="Galactose-binding domain-like"/>
    <property type="match status" value="3"/>
</dbReference>
<dbReference type="EMBL" id="BAAANY010000020">
    <property type="protein sequence ID" value="GAA1696271.1"/>
    <property type="molecule type" value="Genomic_DNA"/>
</dbReference>
<evidence type="ECO:0000256" key="2">
    <source>
        <dbReference type="ARBA" id="ARBA00022801"/>
    </source>
</evidence>
<dbReference type="Gene3D" id="3.20.20.80">
    <property type="entry name" value="Glycosidases"/>
    <property type="match status" value="1"/>
</dbReference>
<evidence type="ECO:0000313" key="8">
    <source>
        <dbReference type="Proteomes" id="UP001500618"/>
    </source>
</evidence>
<comment type="similarity">
    <text evidence="1">Belongs to the glycosyl hydrolase 39 family.</text>
</comment>
<proteinExistence type="inferred from homology"/>
<dbReference type="InterPro" id="IPR017853">
    <property type="entry name" value="GH"/>
</dbReference>
<gene>
    <name evidence="7" type="ORF">GCM10009765_51890</name>
</gene>
<organism evidence="7 8">
    <name type="scientific">Fodinicola feengrottensis</name>
    <dbReference type="NCBI Taxonomy" id="435914"/>
    <lineage>
        <taxon>Bacteria</taxon>
        <taxon>Bacillati</taxon>
        <taxon>Actinomycetota</taxon>
        <taxon>Actinomycetes</taxon>
        <taxon>Mycobacteriales</taxon>
        <taxon>Fodinicola</taxon>
    </lineage>
</organism>
<feature type="domain" description="DUF7402" evidence="6">
    <location>
        <begin position="478"/>
        <end position="606"/>
    </location>
</feature>
<dbReference type="PANTHER" id="PTHR12631:SF10">
    <property type="entry name" value="BETA-XYLOSIDASE-LIKE PROTEIN-RELATED"/>
    <property type="match status" value="1"/>
</dbReference>
<feature type="domain" description="Glycosyl hydrolases family 39 N-terminal catalytic" evidence="5">
    <location>
        <begin position="150"/>
        <end position="264"/>
    </location>
</feature>
<keyword evidence="8" id="KW-1185">Reference proteome</keyword>
<dbReference type="SUPFAM" id="SSF51445">
    <property type="entry name" value="(Trans)glycosidases"/>
    <property type="match status" value="1"/>
</dbReference>
<evidence type="ECO:0000259" key="6">
    <source>
        <dbReference type="Pfam" id="PF24135"/>
    </source>
</evidence>
<feature type="domain" description="DUF7402" evidence="6">
    <location>
        <begin position="740"/>
        <end position="873"/>
    </location>
</feature>
<evidence type="ECO:0008006" key="9">
    <source>
        <dbReference type="Google" id="ProtNLM"/>
    </source>
</evidence>
<keyword evidence="2" id="KW-0378">Hydrolase</keyword>